<comment type="caution">
    <text evidence="1">The sequence shown here is derived from an EMBL/GenBank/DDBJ whole genome shotgun (WGS) entry which is preliminary data.</text>
</comment>
<dbReference type="EMBL" id="BAAABM010000037">
    <property type="protein sequence ID" value="GAA0347711.1"/>
    <property type="molecule type" value="Genomic_DNA"/>
</dbReference>
<gene>
    <name evidence="1" type="ORF">GCM10010151_41770</name>
</gene>
<keyword evidence="2" id="KW-1185">Reference proteome</keyword>
<protein>
    <submittedName>
        <fullName evidence="1">Uncharacterized protein</fullName>
    </submittedName>
</protein>
<proteinExistence type="predicted"/>
<organism evidence="1 2">
    <name type="scientific">Actinoallomurus spadix</name>
    <dbReference type="NCBI Taxonomy" id="79912"/>
    <lineage>
        <taxon>Bacteria</taxon>
        <taxon>Bacillati</taxon>
        <taxon>Actinomycetota</taxon>
        <taxon>Actinomycetes</taxon>
        <taxon>Streptosporangiales</taxon>
        <taxon>Thermomonosporaceae</taxon>
        <taxon>Actinoallomurus</taxon>
    </lineage>
</organism>
<evidence type="ECO:0000313" key="1">
    <source>
        <dbReference type="EMBL" id="GAA0347711.1"/>
    </source>
</evidence>
<reference evidence="1 2" key="1">
    <citation type="journal article" date="2019" name="Int. J. Syst. Evol. Microbiol.">
        <title>The Global Catalogue of Microorganisms (GCM) 10K type strain sequencing project: providing services to taxonomists for standard genome sequencing and annotation.</title>
        <authorList>
            <consortium name="The Broad Institute Genomics Platform"/>
            <consortium name="The Broad Institute Genome Sequencing Center for Infectious Disease"/>
            <person name="Wu L."/>
            <person name="Ma J."/>
        </authorList>
    </citation>
    <scope>NUCLEOTIDE SEQUENCE [LARGE SCALE GENOMIC DNA]</scope>
    <source>
        <strain evidence="1 2">JCM 3146</strain>
    </source>
</reference>
<dbReference type="RefSeq" id="WP_252801271.1">
    <property type="nucleotide sequence ID" value="NZ_BAAABM010000037.1"/>
</dbReference>
<sequence>MKADIWEAAIGRLADQAALHRGVALSAATAHVSAVAEIVRARVHERGSGDIDAEVRAHVEALRRDLNACLDRLIASRPGS</sequence>
<evidence type="ECO:0000313" key="2">
    <source>
        <dbReference type="Proteomes" id="UP001501822"/>
    </source>
</evidence>
<accession>A0ABN0WVK0</accession>
<name>A0ABN0WVK0_9ACTN</name>
<dbReference type="Proteomes" id="UP001501822">
    <property type="component" value="Unassembled WGS sequence"/>
</dbReference>